<reference evidence="3" key="2">
    <citation type="submission" date="2021-04" db="EMBL/GenBank/DDBJ databases">
        <authorList>
            <person name="Liu J."/>
        </authorList>
    </citation>
    <scope>NUCLEOTIDE SEQUENCE</scope>
    <source>
        <strain evidence="3">BAD-6</strain>
    </source>
</reference>
<dbReference type="InterPro" id="IPR027051">
    <property type="entry name" value="XdhC_Rossmann_dom"/>
</dbReference>
<name>A0A8J8B049_9FIRM</name>
<dbReference type="AlphaFoldDB" id="A0A8J8B049"/>
<dbReference type="PANTHER" id="PTHR30388">
    <property type="entry name" value="ALDEHYDE OXIDOREDUCTASE MOLYBDENUM COFACTOR ASSEMBLY PROTEIN"/>
    <property type="match status" value="1"/>
</dbReference>
<dbReference type="InterPro" id="IPR003777">
    <property type="entry name" value="XdhC_CoxI"/>
</dbReference>
<evidence type="ECO:0000313" key="3">
    <source>
        <dbReference type="EMBL" id="MBR0596844.1"/>
    </source>
</evidence>
<dbReference type="Pfam" id="PF13478">
    <property type="entry name" value="XdhC_C"/>
    <property type="match status" value="1"/>
</dbReference>
<keyword evidence="4" id="KW-1185">Reference proteome</keyword>
<sequence>MKKLYQEIEKKLEQGEKTALLTYIPQSGGSLEKKILDEAQADQELTLAAAQAFQKGYPLTVEQDNRTILVEPFYPKERLIILGGGHIALPLVEFAAKTGFSVTVADDRPSFANKERFPLADQVICETFDDCFDLLKLTEYDYVVVITRGHKHDALCLRKILSQKETVYLGMIGSKHRVNGIKQLLAEEGFDQERIGRICTPIGLPIGAITPEEISISILAEVIGRKRLGNKDKGSINRSEIDLNVLHTIGSQKTDTCSIVTVISTKGSVPRGAGAKMIVYPDRSISGSIGGGCSEAAVIWDAMSIIGTGKHEIKTIDLTGDVAESEGMVCGGIMKVLIEDMISHQ</sequence>
<evidence type="ECO:0000259" key="1">
    <source>
        <dbReference type="Pfam" id="PF02625"/>
    </source>
</evidence>
<accession>A0A8J8B049</accession>
<protein>
    <submittedName>
        <fullName evidence="3">XdhC family protein</fullName>
    </submittedName>
</protein>
<dbReference type="InterPro" id="IPR052698">
    <property type="entry name" value="MoCofactor_Util/Proc"/>
</dbReference>
<dbReference type="Pfam" id="PF02625">
    <property type="entry name" value="XdhC_CoxI"/>
    <property type="match status" value="1"/>
</dbReference>
<dbReference type="RefSeq" id="WP_227016980.1">
    <property type="nucleotide sequence ID" value="NZ_JAGSND010000002.1"/>
</dbReference>
<evidence type="ECO:0000313" key="4">
    <source>
        <dbReference type="Proteomes" id="UP000675664"/>
    </source>
</evidence>
<dbReference type="SUPFAM" id="SSF51984">
    <property type="entry name" value="MurCD N-terminal domain"/>
    <property type="match status" value="1"/>
</dbReference>
<dbReference type="Proteomes" id="UP000675664">
    <property type="component" value="Unassembled WGS sequence"/>
</dbReference>
<feature type="domain" description="XdhC- CoxI" evidence="1">
    <location>
        <begin position="256"/>
        <end position="315"/>
    </location>
</feature>
<dbReference type="EMBL" id="JAGSND010000002">
    <property type="protein sequence ID" value="MBR0596844.1"/>
    <property type="molecule type" value="Genomic_DNA"/>
</dbReference>
<dbReference type="Gene3D" id="3.40.50.720">
    <property type="entry name" value="NAD(P)-binding Rossmann-like Domain"/>
    <property type="match status" value="1"/>
</dbReference>
<evidence type="ECO:0000259" key="2">
    <source>
        <dbReference type="Pfam" id="PF13478"/>
    </source>
</evidence>
<feature type="domain" description="XdhC Rossmann" evidence="2">
    <location>
        <begin position="79"/>
        <end position="222"/>
    </location>
</feature>
<gene>
    <name evidence="3" type="ORF">KCX82_03045</name>
</gene>
<proteinExistence type="predicted"/>
<reference evidence="3" key="1">
    <citation type="submission" date="2021-04" db="EMBL/GenBank/DDBJ databases">
        <title>Sinoanaerobacter chloroacetimidivorans sp. nov., an obligate anaerobic bacterium isolated from anaerobic sludge.</title>
        <authorList>
            <person name="Bao Y."/>
        </authorList>
    </citation>
    <scope>NUCLEOTIDE SEQUENCE</scope>
    <source>
        <strain evidence="3">BAD-6</strain>
    </source>
</reference>
<dbReference type="PANTHER" id="PTHR30388:SF6">
    <property type="entry name" value="XANTHINE DEHYDROGENASE SUBUNIT A-RELATED"/>
    <property type="match status" value="1"/>
</dbReference>
<organism evidence="3 4">
    <name type="scientific">Sinanaerobacter chloroacetimidivorans</name>
    <dbReference type="NCBI Taxonomy" id="2818044"/>
    <lineage>
        <taxon>Bacteria</taxon>
        <taxon>Bacillati</taxon>
        <taxon>Bacillota</taxon>
        <taxon>Clostridia</taxon>
        <taxon>Peptostreptococcales</taxon>
        <taxon>Anaerovoracaceae</taxon>
        <taxon>Sinanaerobacter</taxon>
    </lineage>
</organism>
<comment type="caution">
    <text evidence="3">The sequence shown here is derived from an EMBL/GenBank/DDBJ whole genome shotgun (WGS) entry which is preliminary data.</text>
</comment>